<feature type="region of interest" description="Disordered" evidence="7">
    <location>
        <begin position="1705"/>
        <end position="1728"/>
    </location>
</feature>
<feature type="compositionally biased region" description="Basic and acidic residues" evidence="7">
    <location>
        <begin position="921"/>
        <end position="940"/>
    </location>
</feature>
<proteinExistence type="predicted"/>
<dbReference type="PANTHER" id="PTHR15528">
    <property type="entry name" value="PEROXISOME PROLIFERATOR ACTIVATED RECEPTOR GAMMA COACTIVATOR 1 PGC-1 -RELATED"/>
    <property type="match status" value="1"/>
</dbReference>
<reference evidence="9 10" key="1">
    <citation type="submission" date="2021-11" db="EMBL/GenBank/DDBJ databases">
        <title>Black yeast isolated from Biological Soil Crust.</title>
        <authorList>
            <person name="Kurbessoian T."/>
        </authorList>
    </citation>
    <scope>NUCLEOTIDE SEQUENCE [LARGE SCALE GENOMIC DNA]</scope>
    <source>
        <strain evidence="9 10">CCFEE 5522</strain>
    </source>
</reference>
<feature type="compositionally biased region" description="Low complexity" evidence="7">
    <location>
        <begin position="1580"/>
        <end position="1589"/>
    </location>
</feature>
<keyword evidence="6" id="KW-0539">Nucleus</keyword>
<keyword evidence="5" id="KW-0804">Transcription</keyword>
<feature type="compositionally biased region" description="Pro residues" evidence="7">
    <location>
        <begin position="1274"/>
        <end position="1286"/>
    </location>
</feature>
<dbReference type="SUPFAM" id="SSF50978">
    <property type="entry name" value="WD40 repeat-like"/>
    <property type="match status" value="1"/>
</dbReference>
<keyword evidence="3" id="KW-0694">RNA-binding</keyword>
<feature type="compositionally biased region" description="Polar residues" evidence="7">
    <location>
        <begin position="482"/>
        <end position="497"/>
    </location>
</feature>
<feature type="compositionally biased region" description="Basic and acidic residues" evidence="7">
    <location>
        <begin position="1103"/>
        <end position="1117"/>
    </location>
</feature>
<dbReference type="GO" id="GO:0003723">
    <property type="term" value="F:RNA binding"/>
    <property type="evidence" value="ECO:0007669"/>
    <property type="project" value="UniProtKB-KW"/>
</dbReference>
<dbReference type="GO" id="GO:0005634">
    <property type="term" value="C:nucleus"/>
    <property type="evidence" value="ECO:0007669"/>
    <property type="project" value="UniProtKB-SubCell"/>
</dbReference>
<feature type="compositionally biased region" description="Low complexity" evidence="7">
    <location>
        <begin position="738"/>
        <end position="748"/>
    </location>
</feature>
<feature type="region of interest" description="Disordered" evidence="7">
    <location>
        <begin position="418"/>
        <end position="506"/>
    </location>
</feature>
<feature type="region of interest" description="Disordered" evidence="7">
    <location>
        <begin position="738"/>
        <end position="764"/>
    </location>
</feature>
<evidence type="ECO:0000259" key="8">
    <source>
        <dbReference type="Pfam" id="PF23774"/>
    </source>
</evidence>
<dbReference type="InterPro" id="IPR056421">
    <property type="entry name" value="TPR_GEMI5"/>
</dbReference>
<feature type="region of interest" description="Disordered" evidence="7">
    <location>
        <begin position="1461"/>
        <end position="1487"/>
    </location>
</feature>
<feature type="compositionally biased region" description="Polar residues" evidence="7">
    <location>
        <begin position="1705"/>
        <end position="1724"/>
    </location>
</feature>
<keyword evidence="10" id="KW-1185">Reference proteome</keyword>
<name>A0AAV9JIT0_9PEZI</name>
<keyword evidence="2" id="KW-0597">Phosphoprotein</keyword>
<feature type="compositionally biased region" description="Basic and acidic residues" evidence="7">
    <location>
        <begin position="837"/>
        <end position="848"/>
    </location>
</feature>
<comment type="subcellular location">
    <subcellularLocation>
        <location evidence="1">Nucleus</location>
    </subcellularLocation>
</comment>
<feature type="domain" description="Gem-associated protein 5 TPR" evidence="8">
    <location>
        <begin position="555"/>
        <end position="707"/>
    </location>
</feature>
<feature type="compositionally biased region" description="Low complexity" evidence="7">
    <location>
        <begin position="424"/>
        <end position="438"/>
    </location>
</feature>
<protein>
    <recommendedName>
        <fullName evidence="8">Gem-associated protein 5 TPR domain-containing protein</fullName>
    </recommendedName>
</protein>
<feature type="region of interest" description="Disordered" evidence="7">
    <location>
        <begin position="795"/>
        <end position="886"/>
    </location>
</feature>
<feature type="region of interest" description="Disordered" evidence="7">
    <location>
        <begin position="1007"/>
        <end position="1373"/>
    </location>
</feature>
<evidence type="ECO:0000256" key="2">
    <source>
        <dbReference type="ARBA" id="ARBA00022553"/>
    </source>
</evidence>
<evidence type="ECO:0000256" key="5">
    <source>
        <dbReference type="ARBA" id="ARBA00023163"/>
    </source>
</evidence>
<gene>
    <name evidence="9" type="ORF">LTR36_003887</name>
</gene>
<evidence type="ECO:0000313" key="9">
    <source>
        <dbReference type="EMBL" id="KAK4544982.1"/>
    </source>
</evidence>
<feature type="region of interest" description="Disordered" evidence="7">
    <location>
        <begin position="1386"/>
        <end position="1418"/>
    </location>
</feature>
<dbReference type="Gene3D" id="2.130.10.10">
    <property type="entry name" value="YVTN repeat-like/Quinoprotein amine dehydrogenase"/>
    <property type="match status" value="1"/>
</dbReference>
<dbReference type="GO" id="GO:0003712">
    <property type="term" value="F:transcription coregulator activity"/>
    <property type="evidence" value="ECO:0007669"/>
    <property type="project" value="InterPro"/>
</dbReference>
<accession>A0AAV9JIT0</accession>
<feature type="region of interest" description="Disordered" evidence="7">
    <location>
        <begin position="1580"/>
        <end position="1613"/>
    </location>
</feature>
<feature type="region of interest" description="Disordered" evidence="7">
    <location>
        <begin position="911"/>
        <end position="989"/>
    </location>
</feature>
<evidence type="ECO:0000313" key="10">
    <source>
        <dbReference type="Proteomes" id="UP001324427"/>
    </source>
</evidence>
<dbReference type="Pfam" id="PF23774">
    <property type="entry name" value="TPR_GEMI5"/>
    <property type="match status" value="1"/>
</dbReference>
<keyword evidence="4" id="KW-0805">Transcription regulation</keyword>
<feature type="compositionally biased region" description="Basic and acidic residues" evidence="7">
    <location>
        <begin position="1021"/>
        <end position="1048"/>
    </location>
</feature>
<feature type="compositionally biased region" description="Polar residues" evidence="7">
    <location>
        <begin position="957"/>
        <end position="974"/>
    </location>
</feature>
<evidence type="ECO:0000256" key="1">
    <source>
        <dbReference type="ARBA" id="ARBA00004123"/>
    </source>
</evidence>
<comment type="caution">
    <text evidence="9">The sequence shown here is derived from an EMBL/GenBank/DDBJ whole genome shotgun (WGS) entry which is preliminary data.</text>
</comment>
<dbReference type="GO" id="GO:0045944">
    <property type="term" value="P:positive regulation of transcription by RNA polymerase II"/>
    <property type="evidence" value="ECO:0007669"/>
    <property type="project" value="TreeGrafter"/>
</dbReference>
<evidence type="ECO:0000256" key="7">
    <source>
        <dbReference type="SAM" id="MobiDB-lite"/>
    </source>
</evidence>
<sequence>MSTGQLSRHRSRSTASKPSMFTRHDPPPPTLTPDNTEQELESCAATGSFLLYSQRSLILVLHHDTLAIERRFDLHREDVLWIHVDTTSERGSGRLAISYDKGSTAIVWDILTGGEVARFSAYENMRVASFMRNGNIAFGNDQGNIILFEPSTSEHISARTIFDPITAVAPASDCRTFAIGYLNGSILIATLQPSFTILHTLTTTRAPSRITGLAWHGSSSKQKTDMLATQTSDGDLRVWSVPKVPHQEAPTIIRVLQRAETQAPGPCWFAWSKNGRIVQHAEGETRSWDVRTKKVTYDIIPTIEGVTAIASYGPTATLFTLGRNHTVQQYDITPNSQPMQVAGVQHVPANTPPTPPTVLQERSNPYGEPQTAVSAEAPVLPLYSDVESSADESGTMSPLQKIAHEMDSLDALESEIRDKVTPLSPVSSRASSVSSRSSRGSRKDRRYLYDKPDSSRASSSTGFDGTEFSFGEPVRQGHESMSIRSVSSYASRPNARTSGLRKEVLRSPEEAKQMAAMDLFQFTKARLRDISFRTPHYGNAARTPELLQREMLSVVFGWNDDIRSLIHDELSRHRAGSASGVLLAKWLGDMAADDMASMIGSESMSSSDWMLLALNSIGQDSQKKVGEAFVQRLLEKGDIHPAVAILLGLGEHNDAIEVYVSQGHWLEAVLLTCLICPSDWGRQSFLIRKWGEAAMKQGQPELAVRCFSCTSIETSEPWFSPRAQQDVAYAAQQQHFTGDPLSAGSGPLTSPPLSPPSRSGSGRLTAKNASLKLITTFGGKAEPAAVAGQVGSTPIAESALSPGGQQSWRQKTRNMRDPSSARTATPGGYTRRKRLPSKSDIERAKQEAADMTTPMVAARDFATPKAPNVTHSRKTSNDSSIPEPATALKPTAFIDIGALGPPSRFIDDHLPSPAQGVFTKLRGDSRTRATDPSRDRRKPEGLAVQVMETRYADNMSPAPSTGNYGSLYSETPAASQAGEPSPPHTGNSMKARAINEYISSVEAAREVAREERAQSRNQSRVRGESRRREEGRAGRDASRVRDQSETRSRGTPRYIKPAKRSPSSPVPMSPQEIAQASQRGSKPEPEPATTDDESFYKITSPVDSHKSLRSTKSEASRKIRNRSPEGMPSRVDSGRGRSNDREEGSTARSPSSPLPMEHSPEETDETSTDGGRVHIRARSSSRRAGEDLQARRAASRDTRERSNSYRPAPQGEAVGSSMPDGSLASFADDNVSESSWTAASEAGRRKPRGLSRKDIAAKELEQRRMSLARRPSAPSIPLPGQYPPAARPGLSPRSHTELGNSPHSFLPPMSRSHTVDPDAMSKYNNGKGKGGPTLPTIGLPATPRAMRHPRYMSADPSEQDRAPPVPEIPGNYSELSSFGGSLTGSSLSQVTGSYVSSQVSSSLQSAERPQEEAEYDDVGPLLPATVFGQKALVGPTRSASAPPEKMNGSVHPAYKAALPSSTRRLSGGRGHVRKISPPELSNIPPPPVRPYSIDEALNADQHIIIIPEEESMGPPPPFLPELQHLAGPPPPPPPPTMFQYVDHGSSDMISIAIDNSAVVDVPATLSATTLPTLPTTTFPTLPATTFPTPMDRATTASPSMQRHRGRGSVSDTLGSRFRGVTERMRSQSRGANRVKGPPMPDAYQAPYETVLPPVPSNHGRRESLSRAKSPYELAMASGGQDQQIPIPPPPPFGPPAMGIDGRFQETTIPPTNLPPSRSQSSTGYRNPREIRANMPPETLQMGVYNAGGFL</sequence>
<feature type="compositionally biased region" description="Basic and acidic residues" evidence="7">
    <location>
        <begin position="1251"/>
        <end position="1264"/>
    </location>
</feature>
<dbReference type="InterPro" id="IPR015943">
    <property type="entry name" value="WD40/YVTN_repeat-like_dom_sf"/>
</dbReference>
<dbReference type="EMBL" id="JAVFHQ010000022">
    <property type="protein sequence ID" value="KAK4544982.1"/>
    <property type="molecule type" value="Genomic_DNA"/>
</dbReference>
<evidence type="ECO:0000256" key="6">
    <source>
        <dbReference type="ARBA" id="ARBA00023242"/>
    </source>
</evidence>
<dbReference type="PANTHER" id="PTHR15528:SF11">
    <property type="entry name" value="FI18188P1"/>
    <property type="match status" value="1"/>
</dbReference>
<feature type="compositionally biased region" description="Basic and acidic residues" evidence="7">
    <location>
        <begin position="1183"/>
        <end position="1203"/>
    </location>
</feature>
<evidence type="ECO:0000256" key="4">
    <source>
        <dbReference type="ARBA" id="ARBA00023015"/>
    </source>
</evidence>
<evidence type="ECO:0000256" key="3">
    <source>
        <dbReference type="ARBA" id="ARBA00022884"/>
    </source>
</evidence>
<feature type="compositionally biased region" description="Basic and acidic residues" evidence="7">
    <location>
        <begin position="1132"/>
        <end position="1145"/>
    </location>
</feature>
<organism evidence="9 10">
    <name type="scientific">Oleoguttula mirabilis</name>
    <dbReference type="NCBI Taxonomy" id="1507867"/>
    <lineage>
        <taxon>Eukaryota</taxon>
        <taxon>Fungi</taxon>
        <taxon>Dikarya</taxon>
        <taxon>Ascomycota</taxon>
        <taxon>Pezizomycotina</taxon>
        <taxon>Dothideomycetes</taxon>
        <taxon>Dothideomycetidae</taxon>
        <taxon>Mycosphaerellales</taxon>
        <taxon>Teratosphaeriaceae</taxon>
        <taxon>Oleoguttula</taxon>
    </lineage>
</organism>
<dbReference type="Proteomes" id="UP001324427">
    <property type="component" value="Unassembled WGS sequence"/>
</dbReference>
<feature type="region of interest" description="Disordered" evidence="7">
    <location>
        <begin position="1"/>
        <end position="38"/>
    </location>
</feature>
<dbReference type="InterPro" id="IPR036322">
    <property type="entry name" value="WD40_repeat_dom_sf"/>
</dbReference>
<dbReference type="InterPro" id="IPR034605">
    <property type="entry name" value="PGC-1"/>
</dbReference>
<feature type="compositionally biased region" description="Low complexity" evidence="7">
    <location>
        <begin position="1386"/>
        <end position="1405"/>
    </location>
</feature>
<feature type="region of interest" description="Disordered" evidence="7">
    <location>
        <begin position="1621"/>
        <end position="1640"/>
    </location>
</feature>